<dbReference type="AlphaFoldDB" id="A0A812UQ28"/>
<accession>A0A812UQ28</accession>
<gene>
    <name evidence="3" type="ORF">SNAT2548_LOCUS32699</name>
</gene>
<dbReference type="OrthoDB" id="10682077at2759"/>
<evidence type="ECO:0000256" key="1">
    <source>
        <dbReference type="SAM" id="MobiDB-lite"/>
    </source>
</evidence>
<organism evidence="3 4">
    <name type="scientific">Symbiodinium natans</name>
    <dbReference type="NCBI Taxonomy" id="878477"/>
    <lineage>
        <taxon>Eukaryota</taxon>
        <taxon>Sar</taxon>
        <taxon>Alveolata</taxon>
        <taxon>Dinophyceae</taxon>
        <taxon>Suessiales</taxon>
        <taxon>Symbiodiniaceae</taxon>
        <taxon>Symbiodinium</taxon>
    </lineage>
</organism>
<evidence type="ECO:0000259" key="2">
    <source>
        <dbReference type="PROSITE" id="PS50006"/>
    </source>
</evidence>
<feature type="region of interest" description="Disordered" evidence="1">
    <location>
        <begin position="236"/>
        <end position="255"/>
    </location>
</feature>
<dbReference type="PROSITE" id="PS50006">
    <property type="entry name" value="FHA_DOMAIN"/>
    <property type="match status" value="1"/>
</dbReference>
<comment type="caution">
    <text evidence="3">The sequence shown here is derived from an EMBL/GenBank/DDBJ whole genome shotgun (WGS) entry which is preliminary data.</text>
</comment>
<feature type="domain" description="FHA" evidence="2">
    <location>
        <begin position="161"/>
        <end position="215"/>
    </location>
</feature>
<dbReference type="InterPro" id="IPR000253">
    <property type="entry name" value="FHA_dom"/>
</dbReference>
<feature type="region of interest" description="Disordered" evidence="1">
    <location>
        <begin position="503"/>
        <end position="586"/>
    </location>
</feature>
<proteinExistence type="predicted"/>
<name>A0A812UQ28_9DINO</name>
<feature type="region of interest" description="Disordered" evidence="1">
    <location>
        <begin position="944"/>
        <end position="972"/>
    </location>
</feature>
<feature type="compositionally biased region" description="Basic and acidic residues" evidence="1">
    <location>
        <begin position="960"/>
        <end position="972"/>
    </location>
</feature>
<evidence type="ECO:0000313" key="3">
    <source>
        <dbReference type="EMBL" id="CAE7573504.1"/>
    </source>
</evidence>
<feature type="compositionally biased region" description="Acidic residues" evidence="1">
    <location>
        <begin position="950"/>
        <end position="959"/>
    </location>
</feature>
<dbReference type="Gene3D" id="2.60.200.20">
    <property type="match status" value="1"/>
</dbReference>
<feature type="compositionally biased region" description="Basic and acidic residues" evidence="1">
    <location>
        <begin position="522"/>
        <end position="543"/>
    </location>
</feature>
<reference evidence="3" key="1">
    <citation type="submission" date="2021-02" db="EMBL/GenBank/DDBJ databases">
        <authorList>
            <person name="Dougan E. K."/>
            <person name="Rhodes N."/>
            <person name="Thang M."/>
            <person name="Chan C."/>
        </authorList>
    </citation>
    <scope>NUCLEOTIDE SEQUENCE</scope>
</reference>
<dbReference type="InterPro" id="IPR008984">
    <property type="entry name" value="SMAD_FHA_dom_sf"/>
</dbReference>
<dbReference type="SUPFAM" id="SSF49879">
    <property type="entry name" value="SMAD/FHA domain"/>
    <property type="match status" value="1"/>
</dbReference>
<evidence type="ECO:0000313" key="4">
    <source>
        <dbReference type="Proteomes" id="UP000604046"/>
    </source>
</evidence>
<dbReference type="EMBL" id="CAJNDS010002723">
    <property type="protein sequence ID" value="CAE7573504.1"/>
    <property type="molecule type" value="Genomic_DNA"/>
</dbReference>
<sequence>MPQLLVEAWSSEGFLGEQWISPESVSPLQMSPMALFSRPDEGKPDVSTLDTLPNLELYFHADAGPEGFLIFGMQLFCMEPTALSQTPDDVKLSVWRWGCAGEGAPSARSASEVPGTEAEQAEQAKQAECWLEAINVGDALKHPQGDLWLQVPESEAGIPEMVLGRNHTYLKHLLSKDTLICVSREHLRLRFDPLSACLSLDNLSSNPVLVGGTMIPPGRRGTNLRNGDVVRLVAPSSLLPGHQGPKQPPSVSEMPLSEDVDNVGMNVPEMDGFEEDVTGLRSELAYLLSLRVHLHAEELRCHADDCRGGGGDPLYNVSDVSAPPTQSRRVLCWTCCQELRKNASLRFAVIPGRVLHASWDLLCQTDALATQRQDNLPMAQATPGCGVSWGVDFESAELRLPILTSFSRRALEAQTPDGCRVDGPNIESLQAELIAAEDEAEKSLGEVVDLAAQAGINPGETCFVHAPLTEPVSDPRDIWALQAHAATLKAEIGRLQRLHAESQMEVTPKDAKPAPCNALTLDTDHSDHSDHSHHSDHSDHAADVDSSEDCAEVISGTKNDQSADDKVDEDAAPAPKPSRRILHDAEPLRASGLDPEAAANHQRLMQLLRGGSGMLYKHELLQISSELQRPDFGDKTLTAGLTAIVKLQLVPAPGLELSRLHLELHADAAALHCECDGQPVHDDVLPASFDRGGSSFILEFELMEVLCQPPSLNLQAELTAATVATDEMASDSVQSCHLHVRLPVLITTFLEPWHCSFDEEWVAPDLQAASEQKVPSSVVMADAEVVESLSFGGALHCSSRAETRARFAARLREHGCTHEMQVVLVQLSSLDDGKLALAAKSQDLRLAEAVLAAVMCLSSRLLWTSLTADWQTYADFLHDLCFWNKEIDSQFSGNGQFSKSSVSSGRISGRMPAKQKTNRWCSGASWIQHEDGEMLGLLTGSSGRVSDDVDKLDDADDRDGDSSWRGRIRELP</sequence>
<protein>
    <recommendedName>
        <fullName evidence="2">FHA domain-containing protein</fullName>
    </recommendedName>
</protein>
<dbReference type="Proteomes" id="UP000604046">
    <property type="component" value="Unassembled WGS sequence"/>
</dbReference>
<feature type="compositionally biased region" description="Basic and acidic residues" evidence="1">
    <location>
        <begin position="503"/>
        <end position="512"/>
    </location>
</feature>
<keyword evidence="4" id="KW-1185">Reference proteome</keyword>